<evidence type="ECO:0000313" key="4">
    <source>
        <dbReference type="Proteomes" id="UP000006671"/>
    </source>
</evidence>
<dbReference type="Proteomes" id="UP000006671">
    <property type="component" value="Unassembled WGS sequence"/>
</dbReference>
<feature type="domain" description="START" evidence="1">
    <location>
        <begin position="9"/>
        <end position="200"/>
    </location>
</feature>
<dbReference type="Gene3D" id="3.30.530.20">
    <property type="match status" value="1"/>
</dbReference>
<dbReference type="PROSITE" id="PS50848">
    <property type="entry name" value="START"/>
    <property type="match status" value="1"/>
</dbReference>
<name>D2VPH7_NAEGR</name>
<protein>
    <submittedName>
        <fullName evidence="3">Predicted protein</fullName>
    </submittedName>
</protein>
<dbReference type="PANTHER" id="PTHR19308:SF14">
    <property type="entry name" value="START DOMAIN-CONTAINING PROTEIN"/>
    <property type="match status" value="1"/>
</dbReference>
<dbReference type="SUPFAM" id="SSF55961">
    <property type="entry name" value="Bet v1-like"/>
    <property type="match status" value="1"/>
</dbReference>
<dbReference type="CDD" id="cd00177">
    <property type="entry name" value="START"/>
    <property type="match status" value="1"/>
</dbReference>
<proteinExistence type="predicted"/>
<evidence type="ECO:0000259" key="1">
    <source>
        <dbReference type="PROSITE" id="PS50848"/>
    </source>
</evidence>
<evidence type="ECO:0000313" key="3">
    <source>
        <dbReference type="EMBL" id="EFC41209.1"/>
    </source>
</evidence>
<dbReference type="InterPro" id="IPR051213">
    <property type="entry name" value="START_lipid_transfer"/>
</dbReference>
<dbReference type="SMART" id="SM00234">
    <property type="entry name" value="START"/>
    <property type="match status" value="1"/>
</dbReference>
<evidence type="ECO:0000313" key="2">
    <source>
        <dbReference type="EMBL" id="EFC35737.1"/>
    </source>
</evidence>
<dbReference type="eggNOG" id="ENOG502SC5U">
    <property type="taxonomic scope" value="Eukaryota"/>
</dbReference>
<organism evidence="4">
    <name type="scientific">Naegleria gruberi</name>
    <name type="common">Amoeba</name>
    <dbReference type="NCBI Taxonomy" id="5762"/>
    <lineage>
        <taxon>Eukaryota</taxon>
        <taxon>Discoba</taxon>
        <taxon>Heterolobosea</taxon>
        <taxon>Tetramitia</taxon>
        <taxon>Eutetramitia</taxon>
        <taxon>Vahlkampfiidae</taxon>
        <taxon>Naegleria</taxon>
    </lineage>
</organism>
<keyword evidence="4" id="KW-1185">Reference proteome</keyword>
<accession>D2VPH7</accession>
<dbReference type="EMBL" id="GG738887">
    <property type="protein sequence ID" value="EFC41209.1"/>
    <property type="molecule type" value="Genomic_DNA"/>
</dbReference>
<dbReference type="GO" id="GO:0005737">
    <property type="term" value="C:cytoplasm"/>
    <property type="evidence" value="ECO:0007669"/>
    <property type="project" value="UniProtKB-ARBA"/>
</dbReference>
<dbReference type="InterPro" id="IPR023393">
    <property type="entry name" value="START-like_dom_sf"/>
</dbReference>
<dbReference type="AlphaFoldDB" id="D2VPH7"/>
<dbReference type="Pfam" id="PF01852">
    <property type="entry name" value="START"/>
    <property type="match status" value="1"/>
</dbReference>
<dbReference type="GO" id="GO:0008289">
    <property type="term" value="F:lipid binding"/>
    <property type="evidence" value="ECO:0007669"/>
    <property type="project" value="InterPro"/>
</dbReference>
<dbReference type="OrthoDB" id="24906at2759"/>
<dbReference type="PANTHER" id="PTHR19308">
    <property type="entry name" value="PHOSPHATIDYLCHOLINE TRANSFER PROTEIN"/>
    <property type="match status" value="1"/>
</dbReference>
<dbReference type="GeneID" id="8854991"/>
<sequence length="218" mass="24286">MTSNIADEINIAESRVIELADSKNPTGKVWQKIDEKNGCTAEFAEPPPHTGSYKVTFLMSGLTPEQVANVLWDSNHVLKLSTSLSEIKSLKKVEDIEVVVHSHKSPAFGVSKRDYLICRRLKKREDGSIVLCQKSVVDNALYPEQSGYVRGDLLVSGYVIKPVKKPNETTATSCHVTYVIQTDVKGWIPDFVKKMANSQLCSQLLDLYSYVKKLLGIN</sequence>
<dbReference type="RefSeq" id="XP_002673953.1">
    <property type="nucleotide sequence ID" value="XM_002673907.1"/>
</dbReference>
<dbReference type="EMBL" id="GG739046">
    <property type="protein sequence ID" value="EFC35737.1"/>
    <property type="molecule type" value="Genomic_DNA"/>
</dbReference>
<dbReference type="InterPro" id="IPR002913">
    <property type="entry name" value="START_lipid-bd_dom"/>
</dbReference>
<dbReference type="OMA" id="HDSCMVT"/>
<reference evidence="3 4" key="1">
    <citation type="journal article" date="2010" name="Cell">
        <title>The genome of Naegleria gruberi illuminates early eukaryotic versatility.</title>
        <authorList>
            <person name="Fritz-Laylin L.K."/>
            <person name="Prochnik S.E."/>
            <person name="Ginger M.L."/>
            <person name="Dacks J.B."/>
            <person name="Carpenter M.L."/>
            <person name="Field M.C."/>
            <person name="Kuo A."/>
            <person name="Paredez A."/>
            <person name="Chapman J."/>
            <person name="Pham J."/>
            <person name="Shu S."/>
            <person name="Neupane R."/>
            <person name="Cipriano M."/>
            <person name="Mancuso J."/>
            <person name="Tu H."/>
            <person name="Salamov A."/>
            <person name="Lindquist E."/>
            <person name="Shapiro H."/>
            <person name="Lucas S."/>
            <person name="Grigoriev I.V."/>
            <person name="Cande W.Z."/>
            <person name="Fulton C."/>
            <person name="Rokhsar D.S."/>
            <person name="Dawson S.C."/>
        </authorList>
    </citation>
    <scope>NUCLEOTIDE SEQUENCE [LARGE SCALE GENOMIC DNA]</scope>
    <source>
        <strain evidence="3 4">NEG-M</strain>
    </source>
</reference>
<dbReference type="KEGG" id="ngr:NAEGRDRAFT_70864"/>
<dbReference type="VEuPathDB" id="AmoebaDB:NAEGRDRAFT_76605"/>
<gene>
    <name evidence="3" type="ORF">NAEGRDRAFT_70864</name>
    <name evidence="2" type="ORF">NAEGRDRAFT_76605</name>
</gene>